<dbReference type="CDD" id="cd18178">
    <property type="entry name" value="ATP-synt_Vo_c_ATP6F_rpt2"/>
    <property type="match status" value="1"/>
</dbReference>
<evidence type="ECO:0000256" key="5">
    <source>
        <dbReference type="ARBA" id="ARBA00022781"/>
    </source>
</evidence>
<accession>A0A0S4TKZ1</accession>
<dbReference type="EMBL" id="JTAI01000002">
    <property type="protein sequence ID" value="PPS98328.1"/>
    <property type="molecule type" value="Genomic_DNA"/>
</dbReference>
<feature type="transmembrane region" description="Helical" evidence="9">
    <location>
        <begin position="60"/>
        <end position="81"/>
    </location>
</feature>
<evidence type="ECO:0000256" key="8">
    <source>
        <dbReference type="ARBA" id="ARBA00023136"/>
    </source>
</evidence>
<sequence>MVYQTYSEIFLSIPPLHFAYLGVVLCIVLSTFGAGWGIFTTGNSLVGAALRSPRIRSKNLISVIFCEATAIYGVIATFLLMSKIRSLPDIDIISGQPKDAWEVQIVKSSWILLCSGLTIGLSNLFSGISVGITGSSTALADAQRGELFSKMLVVEIFAGALGLFGMIVGFYQLSLADFPSK</sequence>
<dbReference type="Gene3D" id="1.20.120.610">
    <property type="entry name" value="lithium bound rotor ring of v- atpase"/>
    <property type="match status" value="1"/>
</dbReference>
<dbReference type="FunFam" id="1.20.120.610:FF:000002">
    <property type="entry name" value="V-type proton ATPase proteolipid subunit"/>
    <property type="match status" value="1"/>
</dbReference>
<feature type="domain" description="V-ATPase proteolipid subunit C-like" evidence="10">
    <location>
        <begin position="21"/>
        <end position="80"/>
    </location>
</feature>
<dbReference type="PANTHER" id="PTHR10263">
    <property type="entry name" value="V-TYPE PROTON ATPASE PROTEOLIPID SUBUNIT"/>
    <property type="match status" value="1"/>
</dbReference>
<reference evidence="12 13" key="1">
    <citation type="submission" date="2014-11" db="EMBL/GenBank/DDBJ databases">
        <title>Comparative genomic analysis of Cryptosporidium hominis reveals occurrence of genetic recombination in virulent subtypes.</title>
        <authorList>
            <person name="Guo Y."/>
            <person name="Tang K."/>
            <person name="Frace M."/>
            <person name="Li N."/>
            <person name="Roellig D.M."/>
            <person name="Sammons S."/>
            <person name="Knipe K."/>
            <person name="Rowe L."/>
            <person name="Feng Y."/>
            <person name="Xiao L."/>
        </authorList>
    </citation>
    <scope>NUCLEOTIDE SEQUENCE [LARGE SCALE GENOMIC DNA]</scope>
    <source>
        <strain evidence="12">30976</strain>
    </source>
</reference>
<evidence type="ECO:0000256" key="3">
    <source>
        <dbReference type="ARBA" id="ARBA00022448"/>
    </source>
</evidence>
<evidence type="ECO:0000313" key="11">
    <source>
        <dbReference type="EMBL" id="CUV08030.1"/>
    </source>
</evidence>
<keyword evidence="4 9" id="KW-0812">Transmembrane</keyword>
<dbReference type="PRINTS" id="PR00122">
    <property type="entry name" value="VACATPASE"/>
</dbReference>
<proteinExistence type="inferred from homology"/>
<evidence type="ECO:0000313" key="12">
    <source>
        <dbReference type="EMBL" id="PPS98328.1"/>
    </source>
</evidence>
<feature type="transmembrane region" description="Helical" evidence="9">
    <location>
        <begin position="110"/>
        <end position="132"/>
    </location>
</feature>
<feature type="transmembrane region" description="Helical" evidence="9">
    <location>
        <begin position="18"/>
        <end position="39"/>
    </location>
</feature>
<evidence type="ECO:0000256" key="7">
    <source>
        <dbReference type="ARBA" id="ARBA00023065"/>
    </source>
</evidence>
<feature type="transmembrane region" description="Helical" evidence="9">
    <location>
        <begin position="152"/>
        <end position="173"/>
    </location>
</feature>
<dbReference type="VEuPathDB" id="CryptoDB:CHUDEA8_4790"/>
<evidence type="ECO:0000256" key="4">
    <source>
        <dbReference type="ARBA" id="ARBA00022692"/>
    </source>
</evidence>
<dbReference type="CDD" id="cd18177">
    <property type="entry name" value="ATP-synt_Vo_c_ATP6F_rpt1"/>
    <property type="match status" value="1"/>
</dbReference>
<keyword evidence="5" id="KW-0375">Hydrogen ion transport</keyword>
<dbReference type="Proteomes" id="UP001429100">
    <property type="component" value="Unassembled WGS sequence"/>
</dbReference>
<evidence type="ECO:0000313" key="13">
    <source>
        <dbReference type="Proteomes" id="UP001429100"/>
    </source>
</evidence>
<dbReference type="AlphaFoldDB" id="A0A0S4TKZ1"/>
<dbReference type="GO" id="GO:0033179">
    <property type="term" value="C:proton-transporting V-type ATPase, V0 domain"/>
    <property type="evidence" value="ECO:0007669"/>
    <property type="project" value="InterPro"/>
</dbReference>
<dbReference type="InterPro" id="IPR000245">
    <property type="entry name" value="ATPase_proteolipid_csu"/>
</dbReference>
<feature type="domain" description="V-ATPase proteolipid subunit C-like" evidence="10">
    <location>
        <begin position="114"/>
        <end position="171"/>
    </location>
</feature>
<dbReference type="InterPro" id="IPR002379">
    <property type="entry name" value="ATPase_proteolipid_c-like_dom"/>
</dbReference>
<dbReference type="OrthoDB" id="10264021at2759"/>
<protein>
    <submittedName>
        <fullName evidence="12">Vacuolar ATP synthase subunit</fullName>
    </submittedName>
</protein>
<dbReference type="VEuPathDB" id="CryptoDB:ChTU502y2012_400fg0320"/>
<keyword evidence="6 9" id="KW-1133">Transmembrane helix</keyword>
<dbReference type="Proteomes" id="UP000199752">
    <property type="component" value="Chromosome 8"/>
</dbReference>
<comment type="subcellular location">
    <subcellularLocation>
        <location evidence="1">Membrane</location>
        <topology evidence="1">Multi-pass membrane protein</topology>
    </subcellularLocation>
</comment>
<evidence type="ECO:0000256" key="2">
    <source>
        <dbReference type="ARBA" id="ARBA00007296"/>
    </source>
</evidence>
<dbReference type="VEuPathDB" id="CryptoDB:GY17_00000928"/>
<keyword evidence="3 9" id="KW-0813">Transport</keyword>
<dbReference type="SUPFAM" id="SSF81333">
    <property type="entry name" value="F1F0 ATP synthase subunit C"/>
    <property type="match status" value="2"/>
</dbReference>
<dbReference type="InterPro" id="IPR035921">
    <property type="entry name" value="F/V-ATP_Csub_sf"/>
</dbReference>
<organism evidence="11">
    <name type="scientific">Cryptosporidium hominis</name>
    <dbReference type="NCBI Taxonomy" id="237895"/>
    <lineage>
        <taxon>Eukaryota</taxon>
        <taxon>Sar</taxon>
        <taxon>Alveolata</taxon>
        <taxon>Apicomplexa</taxon>
        <taxon>Conoidasida</taxon>
        <taxon>Coccidia</taxon>
        <taxon>Eucoccidiorida</taxon>
        <taxon>Eimeriorina</taxon>
        <taxon>Cryptosporidiidae</taxon>
        <taxon>Cryptosporidium</taxon>
    </lineage>
</organism>
<evidence type="ECO:0000256" key="1">
    <source>
        <dbReference type="ARBA" id="ARBA00004141"/>
    </source>
</evidence>
<gene>
    <name evidence="11" type="ORF">CHUDEA8_4790</name>
    <name evidence="12" type="ORF">GY17_00000928</name>
</gene>
<dbReference type="EMBL" id="LN877954">
    <property type="protein sequence ID" value="CUV08030.1"/>
    <property type="molecule type" value="Genomic_DNA"/>
</dbReference>
<name>A0A0S4TKZ1_CRYHO</name>
<dbReference type="Pfam" id="PF00137">
    <property type="entry name" value="ATP-synt_C"/>
    <property type="match status" value="2"/>
</dbReference>
<evidence type="ECO:0000256" key="6">
    <source>
        <dbReference type="ARBA" id="ARBA00022989"/>
    </source>
</evidence>
<keyword evidence="7 9" id="KW-0406">Ion transport</keyword>
<keyword evidence="13" id="KW-1185">Reference proteome</keyword>
<comment type="similarity">
    <text evidence="2 9">Belongs to the V-ATPase proteolipid subunit family.</text>
</comment>
<dbReference type="GO" id="GO:0046961">
    <property type="term" value="F:proton-transporting ATPase activity, rotational mechanism"/>
    <property type="evidence" value="ECO:0007669"/>
    <property type="project" value="InterPro"/>
</dbReference>
<dbReference type="VEuPathDB" id="CryptoDB:Chro.80551"/>
<evidence type="ECO:0000256" key="9">
    <source>
        <dbReference type="RuleBase" id="RU363060"/>
    </source>
</evidence>
<keyword evidence="8 9" id="KW-0472">Membrane</keyword>
<reference evidence="11" key="2">
    <citation type="submission" date="2015-08" db="EMBL/GenBank/DDBJ databases">
        <authorList>
            <person name="Babu N.S."/>
            <person name="Beckwith C.J."/>
            <person name="Beseler K.G."/>
            <person name="Brison A."/>
            <person name="Carone J.V."/>
            <person name="Caskin T.P."/>
            <person name="Diamond M."/>
            <person name="Durham M.E."/>
            <person name="Foxe J.M."/>
            <person name="Go M."/>
            <person name="Henderson B.A."/>
            <person name="Jones I.B."/>
            <person name="McGettigan J.A."/>
            <person name="Micheletti S.J."/>
            <person name="Nasrallah M.E."/>
            <person name="Ortiz D."/>
            <person name="Piller C.R."/>
            <person name="Privatt S.R."/>
            <person name="Schneider S.L."/>
            <person name="Sharp S."/>
            <person name="Smith T.C."/>
            <person name="Stanton J.D."/>
            <person name="Ullery H.E."/>
            <person name="Wilson R.J."/>
            <person name="Serrano M.G."/>
            <person name="Buck G."/>
            <person name="Lee V."/>
            <person name="Wang Y."/>
            <person name="Carvalho R."/>
            <person name="Voegtly L."/>
            <person name="Shi R."/>
            <person name="Duckworth R."/>
            <person name="Johnson A."/>
            <person name="Loviza R."/>
            <person name="Walstead R."/>
            <person name="Shah Z."/>
            <person name="Kiflezghi M."/>
            <person name="Wade K."/>
            <person name="Ball S.L."/>
            <person name="Bradley K.W."/>
            <person name="Asai D.J."/>
            <person name="Bowman C.A."/>
            <person name="Russell D.A."/>
            <person name="Pope W.H."/>
            <person name="Jacobs-Sera D."/>
            <person name="Hendrix R.W."/>
            <person name="Hatfull G.F."/>
        </authorList>
    </citation>
    <scope>NUCLEOTIDE SEQUENCE [LARGE SCALE GENOMIC DNA]</scope>
</reference>
<reference evidence="12 13" key="3">
    <citation type="submission" date="2017-10" db="EMBL/GenBank/DDBJ databases">
        <title>Consistent, comparative and evidence-based genome annotation and re-annotation for the closely-related species, Cryptosporidium parvum, C. hominis and C. tyzzeri.</title>
        <authorList>
            <person name="Baptista R.P."/>
            <person name="Li Y."/>
            <person name="Sateriale A."/>
            <person name="Striepen B."/>
            <person name="Kissinger J.C."/>
        </authorList>
    </citation>
    <scope>NUCLEOTIDE SEQUENCE [LARGE SCALE GENOMIC DNA]</scope>
    <source>
        <strain evidence="12">30976</strain>
    </source>
</reference>
<evidence type="ECO:0000259" key="10">
    <source>
        <dbReference type="Pfam" id="PF00137"/>
    </source>
</evidence>